<feature type="transmembrane region" description="Helical" evidence="5">
    <location>
        <begin position="57"/>
        <end position="75"/>
    </location>
</feature>
<keyword evidence="3 5" id="KW-1133">Transmembrane helix</keyword>
<dbReference type="InterPro" id="IPR052165">
    <property type="entry name" value="Membrane_assoc_protease"/>
</dbReference>
<evidence type="ECO:0000313" key="9">
    <source>
        <dbReference type="Proteomes" id="UP000622580"/>
    </source>
</evidence>
<sequence length="154" mass="16243">MGGLIQLAVANPFWVWAAVAALILATEVATGSGWLLWPAASAAAVAIAAQLFPQLGWVGAVVLCAGLTIVTTLLARRFWPPHQPGDAHDINDNTARLVGHHGKAVADFRDRSGRVFIDGKEWAAELDEDAVLAHGAPVEVTGVSGTRLRVRPAR</sequence>
<keyword evidence="4 5" id="KW-0472">Membrane</keyword>
<comment type="subcellular location">
    <subcellularLocation>
        <location evidence="1">Membrane</location>
        <topology evidence="1">Multi-pass membrane protein</topology>
    </subcellularLocation>
</comment>
<name>A0A941HXP0_9CAUL</name>
<dbReference type="InterPro" id="IPR002810">
    <property type="entry name" value="NfeD-like_C"/>
</dbReference>
<proteinExistence type="predicted"/>
<dbReference type="Proteomes" id="UP000622580">
    <property type="component" value="Unassembled WGS sequence"/>
</dbReference>
<dbReference type="PANTHER" id="PTHR33507">
    <property type="entry name" value="INNER MEMBRANE PROTEIN YBBJ"/>
    <property type="match status" value="1"/>
</dbReference>
<reference evidence="7" key="2">
    <citation type="submission" date="2021-04" db="EMBL/GenBank/DDBJ databases">
        <title>Draft genome assembly of strain Phenylobacterium sp. 20VBR1 using MiniION and Illumina platforms.</title>
        <authorList>
            <person name="Thomas F.A."/>
            <person name="Krishnan K.P."/>
            <person name="Sinha R.K."/>
        </authorList>
    </citation>
    <scope>NUCLEOTIDE SEQUENCE</scope>
    <source>
        <strain evidence="7">20VBR1</strain>
    </source>
</reference>
<accession>A0A941HXP0</accession>
<evidence type="ECO:0000256" key="2">
    <source>
        <dbReference type="ARBA" id="ARBA00022692"/>
    </source>
</evidence>
<keyword evidence="9" id="KW-1185">Reference proteome</keyword>
<keyword evidence="2 5" id="KW-0812">Transmembrane</keyword>
<dbReference type="SUPFAM" id="SSF103473">
    <property type="entry name" value="MFS general substrate transporter"/>
    <property type="match status" value="1"/>
</dbReference>
<dbReference type="Gene3D" id="2.40.50.140">
    <property type="entry name" value="Nucleic acid-binding proteins"/>
    <property type="match status" value="1"/>
</dbReference>
<dbReference type="EMBL" id="JAGSGD010000001">
    <property type="protein sequence ID" value="MBR7621153.1"/>
    <property type="molecule type" value="Genomic_DNA"/>
</dbReference>
<feature type="domain" description="NfeD-like C-terminal" evidence="6">
    <location>
        <begin position="95"/>
        <end position="152"/>
    </location>
</feature>
<protein>
    <submittedName>
        <fullName evidence="7">NfeD family protein</fullName>
    </submittedName>
</protein>
<evidence type="ECO:0000256" key="3">
    <source>
        <dbReference type="ARBA" id="ARBA00022989"/>
    </source>
</evidence>
<dbReference type="SUPFAM" id="SSF141322">
    <property type="entry name" value="NfeD domain-like"/>
    <property type="match status" value="1"/>
</dbReference>
<evidence type="ECO:0000256" key="4">
    <source>
        <dbReference type="ARBA" id="ARBA00023136"/>
    </source>
</evidence>
<dbReference type="Pfam" id="PF01957">
    <property type="entry name" value="NfeD"/>
    <property type="match status" value="1"/>
</dbReference>
<evidence type="ECO:0000313" key="8">
    <source>
        <dbReference type="EMBL" id="QQZ49820.1"/>
    </source>
</evidence>
<dbReference type="AlphaFoldDB" id="A0A941HXP0"/>
<evidence type="ECO:0000259" key="6">
    <source>
        <dbReference type="Pfam" id="PF01957"/>
    </source>
</evidence>
<evidence type="ECO:0000256" key="1">
    <source>
        <dbReference type="ARBA" id="ARBA00004141"/>
    </source>
</evidence>
<dbReference type="InterPro" id="IPR036259">
    <property type="entry name" value="MFS_trans_sf"/>
</dbReference>
<gene>
    <name evidence="7" type="ORF">JKL49_17295</name>
    <name evidence="8" type="ORF">JKL49_24205</name>
</gene>
<dbReference type="PANTHER" id="PTHR33507:SF3">
    <property type="entry name" value="INNER MEMBRANE PROTEIN YBBJ"/>
    <property type="match status" value="1"/>
</dbReference>
<feature type="transmembrane region" description="Helical" evidence="5">
    <location>
        <begin position="12"/>
        <end position="37"/>
    </location>
</feature>
<reference evidence="8" key="1">
    <citation type="submission" date="2021-01" db="EMBL/GenBank/DDBJ databases">
        <title>Genome sequence of Phenylobacterium sp. 20VBR1 isolated from a valley glaceir, Ny-Alesund, Svalbard.</title>
        <authorList>
            <person name="Thomas F.A."/>
            <person name="Krishnan K.P."/>
            <person name="Sinha R.K."/>
        </authorList>
    </citation>
    <scope>NUCLEOTIDE SEQUENCE</scope>
    <source>
        <strain evidence="8">20VBR1</strain>
    </source>
</reference>
<dbReference type="RefSeq" id="WP_215342088.1">
    <property type="nucleotide sequence ID" value="NZ_JAGSGD010000001.1"/>
</dbReference>
<evidence type="ECO:0000256" key="5">
    <source>
        <dbReference type="SAM" id="Phobius"/>
    </source>
</evidence>
<organism evidence="7 9">
    <name type="scientific">Phenylobacterium glaciei</name>
    <dbReference type="NCBI Taxonomy" id="2803784"/>
    <lineage>
        <taxon>Bacteria</taxon>
        <taxon>Pseudomonadati</taxon>
        <taxon>Pseudomonadota</taxon>
        <taxon>Alphaproteobacteria</taxon>
        <taxon>Caulobacterales</taxon>
        <taxon>Caulobacteraceae</taxon>
        <taxon>Phenylobacterium</taxon>
    </lineage>
</organism>
<dbReference type="EMBL" id="CP068570">
    <property type="protein sequence ID" value="QQZ49820.1"/>
    <property type="molecule type" value="Genomic_DNA"/>
</dbReference>
<dbReference type="GO" id="GO:0005886">
    <property type="term" value="C:plasma membrane"/>
    <property type="evidence" value="ECO:0007669"/>
    <property type="project" value="TreeGrafter"/>
</dbReference>
<evidence type="ECO:0000313" key="7">
    <source>
        <dbReference type="EMBL" id="MBR7621153.1"/>
    </source>
</evidence>
<dbReference type="InterPro" id="IPR012340">
    <property type="entry name" value="NA-bd_OB-fold"/>
</dbReference>